<evidence type="ECO:0000313" key="3">
    <source>
        <dbReference type="Proteomes" id="UP000094291"/>
    </source>
</evidence>
<dbReference type="InterPro" id="IPR029063">
    <property type="entry name" value="SAM-dependent_MTases_sf"/>
</dbReference>
<accession>A0A1E2V8F4</accession>
<evidence type="ECO:0000313" key="2">
    <source>
        <dbReference type="EMBL" id="ODC02935.1"/>
    </source>
</evidence>
<protein>
    <recommendedName>
        <fullName evidence="1">Methyltransferase domain-containing protein</fullName>
    </recommendedName>
</protein>
<dbReference type="SUPFAM" id="SSF53335">
    <property type="entry name" value="S-adenosyl-L-methionine-dependent methyltransferases"/>
    <property type="match status" value="1"/>
</dbReference>
<dbReference type="OrthoDB" id="5298194at2"/>
<sequence>MTTPPTRYRQTFTALTTLLTHWQWLWRPLPFMQQPVAWQTQWPELYARCLALSDDTLAHLEATPPEHGDSAWRSLAEGLPLQRLQTLTDWPEALRGHAPSPGTAEGISERKWQQLHAYLQAASPTQGTETDTHWVDWCAGKGHLAQLWAKHTTGPITALEYDAQLCQQGADAAKTTSIEFVHQDVLDDSVIEHLHNHSHILALHACGDLHRRAITLLSQTGQGLTLAPCCYHRTVDAHYRPLSAYAQQLSAQKALHLSRQDLALAVQETVTAPGKVQQQRLTANAWRQGFDALQRHYRQHDEYLPIPSRGYRHLKDGFQAFCEWAAEQKSIALLASIDWPYWEQLGWQRYGDTRRLELVRHIFRRPLEIWLVLDRVIYLEEQGFDVTLTQFCPRHLTPRNLLIRATRA</sequence>
<feature type="domain" description="Methyltransferase" evidence="1">
    <location>
        <begin position="110"/>
        <end position="233"/>
    </location>
</feature>
<dbReference type="AlphaFoldDB" id="A0A1E2V8F4"/>
<reference evidence="2 3" key="1">
    <citation type="submission" date="2016-08" db="EMBL/GenBank/DDBJ databases">
        <authorList>
            <person name="Seilhamer J.J."/>
        </authorList>
    </citation>
    <scope>NUCLEOTIDE SEQUENCE [LARGE SCALE GENOMIC DNA]</scope>
    <source>
        <strain evidence="2 3">PH27A</strain>
    </source>
</reference>
<dbReference type="RefSeq" id="WP_068997330.1">
    <property type="nucleotide sequence ID" value="NZ_MDTQ01000001.1"/>
</dbReference>
<dbReference type="InterPro" id="IPR025714">
    <property type="entry name" value="Methyltranfer_dom"/>
</dbReference>
<keyword evidence="3" id="KW-1185">Reference proteome</keyword>
<comment type="caution">
    <text evidence="2">The sequence shown here is derived from an EMBL/GenBank/DDBJ whole genome shotgun (WGS) entry which is preliminary data.</text>
</comment>
<gene>
    <name evidence="2" type="ORF">BFW38_04615</name>
</gene>
<evidence type="ECO:0000259" key="1">
    <source>
        <dbReference type="Pfam" id="PF13679"/>
    </source>
</evidence>
<dbReference type="STRING" id="197479.BFW38_04615"/>
<dbReference type="Proteomes" id="UP000094291">
    <property type="component" value="Unassembled WGS sequence"/>
</dbReference>
<dbReference type="PANTHER" id="PTHR13369:SF0">
    <property type="entry name" value="GLUTATHIONE S-TRANSFERASE C-TERMINAL DOMAIN-CONTAINING PROTEIN"/>
    <property type="match status" value="1"/>
</dbReference>
<proteinExistence type="predicted"/>
<dbReference type="EMBL" id="MDTQ01000001">
    <property type="protein sequence ID" value="ODC02935.1"/>
    <property type="molecule type" value="Genomic_DNA"/>
</dbReference>
<name>A0A1E2V8F4_9GAMM</name>
<organism evidence="2 3">
    <name type="scientific">Terasakiispira papahanaumokuakeensis</name>
    <dbReference type="NCBI Taxonomy" id="197479"/>
    <lineage>
        <taxon>Bacteria</taxon>
        <taxon>Pseudomonadati</taxon>
        <taxon>Pseudomonadota</taxon>
        <taxon>Gammaproteobacteria</taxon>
        <taxon>Oceanospirillales</taxon>
        <taxon>Terasakiispira</taxon>
    </lineage>
</organism>
<dbReference type="CDD" id="cd02440">
    <property type="entry name" value="AdoMet_MTases"/>
    <property type="match status" value="1"/>
</dbReference>
<dbReference type="Pfam" id="PF13679">
    <property type="entry name" value="Methyltransf_32"/>
    <property type="match status" value="1"/>
</dbReference>
<dbReference type="PANTHER" id="PTHR13369">
    <property type="match status" value="1"/>
</dbReference>